<dbReference type="EMBL" id="MCGO01000010">
    <property type="protein sequence ID" value="ORY49157.1"/>
    <property type="molecule type" value="Genomic_DNA"/>
</dbReference>
<sequence>MEQLRSGSIDPAGCIAVSKHIHTVLSHPDADAETVNIILEFIYTGIANIPADYLSRVITFVDYLTLDSLKSQCLVVGLRECYRQRMPWSFTLWLLDFVTMGVKLVLFCLKQDCIIEPVNLGITTGYDIEKALADIMQFLPIVGLYKMEMDKFSTFVLPYLSMFPLDMQKTLSAHYKLTYSGEWCDTIFSEILREDVFLDLLNRLCKQLKKPFGVDDNMFECGRLFLSSESVHINIDFHKACNGKSNTIVLIKTISGSILGGFVDTRGKIFGIFDLSGMHFCSGLIQMIVETSLTLNTFFPSFRNVLLECLIRGTILEISTVRVLAKVFTFLEPH</sequence>
<dbReference type="AlphaFoldDB" id="A0A1Y2CQC5"/>
<keyword evidence="3" id="KW-1185">Reference proteome</keyword>
<dbReference type="Gene3D" id="3.30.710.10">
    <property type="entry name" value="Potassium Channel Kv1.1, Chain A"/>
    <property type="match status" value="1"/>
</dbReference>
<protein>
    <recommendedName>
        <fullName evidence="1">BTB domain-containing protein</fullName>
    </recommendedName>
</protein>
<organism evidence="2 3">
    <name type="scientific">Rhizoclosmatium globosum</name>
    <dbReference type="NCBI Taxonomy" id="329046"/>
    <lineage>
        <taxon>Eukaryota</taxon>
        <taxon>Fungi</taxon>
        <taxon>Fungi incertae sedis</taxon>
        <taxon>Chytridiomycota</taxon>
        <taxon>Chytridiomycota incertae sedis</taxon>
        <taxon>Chytridiomycetes</taxon>
        <taxon>Chytridiales</taxon>
        <taxon>Chytriomycetaceae</taxon>
        <taxon>Rhizoclosmatium</taxon>
    </lineage>
</organism>
<dbReference type="InterPro" id="IPR000210">
    <property type="entry name" value="BTB/POZ_dom"/>
</dbReference>
<dbReference type="OrthoDB" id="2160519at2759"/>
<reference evidence="2 3" key="1">
    <citation type="submission" date="2016-07" db="EMBL/GenBank/DDBJ databases">
        <title>Pervasive Adenine N6-methylation of Active Genes in Fungi.</title>
        <authorList>
            <consortium name="DOE Joint Genome Institute"/>
            <person name="Mondo S.J."/>
            <person name="Dannebaum R.O."/>
            <person name="Kuo R.C."/>
            <person name="Labutti K."/>
            <person name="Haridas S."/>
            <person name="Kuo A."/>
            <person name="Salamov A."/>
            <person name="Ahrendt S.R."/>
            <person name="Lipzen A."/>
            <person name="Sullivan W."/>
            <person name="Andreopoulos W.B."/>
            <person name="Clum A."/>
            <person name="Lindquist E."/>
            <person name="Daum C."/>
            <person name="Ramamoorthy G.K."/>
            <person name="Gryganskyi A."/>
            <person name="Culley D."/>
            <person name="Magnuson J.K."/>
            <person name="James T.Y."/>
            <person name="O'Malley M.A."/>
            <person name="Stajich J.E."/>
            <person name="Spatafora J.W."/>
            <person name="Visel A."/>
            <person name="Grigoriev I.V."/>
        </authorList>
    </citation>
    <scope>NUCLEOTIDE SEQUENCE [LARGE SCALE GENOMIC DNA]</scope>
    <source>
        <strain evidence="2 3">JEL800</strain>
    </source>
</reference>
<evidence type="ECO:0000259" key="1">
    <source>
        <dbReference type="Pfam" id="PF00651"/>
    </source>
</evidence>
<dbReference type="Proteomes" id="UP000193642">
    <property type="component" value="Unassembled WGS sequence"/>
</dbReference>
<dbReference type="SUPFAM" id="SSF54695">
    <property type="entry name" value="POZ domain"/>
    <property type="match status" value="1"/>
</dbReference>
<dbReference type="Pfam" id="PF00651">
    <property type="entry name" value="BTB"/>
    <property type="match status" value="1"/>
</dbReference>
<proteinExistence type="predicted"/>
<feature type="domain" description="BTB" evidence="1">
    <location>
        <begin position="24"/>
        <end position="73"/>
    </location>
</feature>
<accession>A0A1Y2CQC5</accession>
<gene>
    <name evidence="2" type="ORF">BCR33DRAFT_782125</name>
</gene>
<comment type="caution">
    <text evidence="2">The sequence shown here is derived from an EMBL/GenBank/DDBJ whole genome shotgun (WGS) entry which is preliminary data.</text>
</comment>
<dbReference type="InterPro" id="IPR011333">
    <property type="entry name" value="SKP1/BTB/POZ_sf"/>
</dbReference>
<name>A0A1Y2CQC5_9FUNG</name>
<evidence type="ECO:0000313" key="2">
    <source>
        <dbReference type="EMBL" id="ORY49157.1"/>
    </source>
</evidence>
<evidence type="ECO:0000313" key="3">
    <source>
        <dbReference type="Proteomes" id="UP000193642"/>
    </source>
</evidence>